<dbReference type="Pfam" id="PF00156">
    <property type="entry name" value="Pribosyltran"/>
    <property type="match status" value="1"/>
</dbReference>
<proteinExistence type="predicted"/>
<organism evidence="2 3">
    <name type="scientific">Aquifex aeolicus</name>
    <dbReference type="NCBI Taxonomy" id="63363"/>
    <lineage>
        <taxon>Bacteria</taxon>
        <taxon>Pseudomonadati</taxon>
        <taxon>Aquificota</taxon>
        <taxon>Aquificia</taxon>
        <taxon>Aquificales</taxon>
        <taxon>Aquificaceae</taxon>
        <taxon>Aquifex</taxon>
    </lineage>
</organism>
<accession>A0A9D1CEW1</accession>
<dbReference type="Gene3D" id="3.30.1310.20">
    <property type="entry name" value="PRTase-like"/>
    <property type="match status" value="1"/>
</dbReference>
<evidence type="ECO:0000259" key="1">
    <source>
        <dbReference type="Pfam" id="PF00156"/>
    </source>
</evidence>
<comment type="caution">
    <text evidence="2">The sequence shown here is derived from an EMBL/GenBank/DDBJ whole genome shotgun (WGS) entry which is preliminary data.</text>
</comment>
<dbReference type="GO" id="GO:0016757">
    <property type="term" value="F:glycosyltransferase activity"/>
    <property type="evidence" value="ECO:0007669"/>
    <property type="project" value="UniProtKB-KW"/>
</dbReference>
<dbReference type="EMBL" id="DQVE01000030">
    <property type="protein sequence ID" value="HIP98290.1"/>
    <property type="molecule type" value="Genomic_DNA"/>
</dbReference>
<dbReference type="InterPro" id="IPR029057">
    <property type="entry name" value="PRTase-like"/>
</dbReference>
<name>A0A9D1CEW1_AQUAO</name>
<dbReference type="InterPro" id="IPR000836">
    <property type="entry name" value="PRTase_dom"/>
</dbReference>
<dbReference type="Gene3D" id="3.40.50.2020">
    <property type="match status" value="1"/>
</dbReference>
<dbReference type="AlphaFoldDB" id="A0A9D1CEW1"/>
<keyword evidence="2" id="KW-0328">Glycosyltransferase</keyword>
<reference evidence="2" key="1">
    <citation type="journal article" date="2020" name="ISME J.">
        <title>Gammaproteobacteria mediating utilization of methyl-, sulfur- and petroleum organic compounds in deep ocean hydrothermal plumes.</title>
        <authorList>
            <person name="Zhou Z."/>
            <person name="Liu Y."/>
            <person name="Pan J."/>
            <person name="Cron B.R."/>
            <person name="Toner B.M."/>
            <person name="Anantharaman K."/>
            <person name="Breier J.A."/>
            <person name="Dick G.J."/>
            <person name="Li M."/>
        </authorList>
    </citation>
    <scope>NUCLEOTIDE SEQUENCE</scope>
    <source>
        <strain evidence="2">SZUA-1501</strain>
    </source>
</reference>
<feature type="domain" description="Phosphoribosyltransferase" evidence="1">
    <location>
        <begin position="7"/>
        <end position="161"/>
    </location>
</feature>
<evidence type="ECO:0000313" key="3">
    <source>
        <dbReference type="Proteomes" id="UP000606463"/>
    </source>
</evidence>
<gene>
    <name evidence="2" type="ORF">EYH37_02835</name>
</gene>
<dbReference type="SUPFAM" id="SSF53271">
    <property type="entry name" value="PRTase-like"/>
    <property type="match status" value="1"/>
</dbReference>
<sequence length="218" mass="24193">MFKDRTDAGRKLAQFLKEFVEGKDPLVLALPRGGVPVAFEVALGLSAKFSILPVRKLGVPSNPELAFGALDPDGEVYLNPTVVESFGLTPEVIEEVKEKELRELYRRINLYLGGKLPNLSDREVFIIDDGFATGYTALAGCRFVSKRNPYRVVLAAPVASESAVVTLRENCNGEIAILEIPPSFFAVGMFYEDFHQLSDEEVLTYKRLAKEMEMWEGG</sequence>
<evidence type="ECO:0000313" key="2">
    <source>
        <dbReference type="EMBL" id="HIP98290.1"/>
    </source>
</evidence>
<protein>
    <submittedName>
        <fullName evidence="2">Phosphoribosyltransferase</fullName>
    </submittedName>
</protein>
<dbReference type="CDD" id="cd06223">
    <property type="entry name" value="PRTases_typeI"/>
    <property type="match status" value="1"/>
</dbReference>
<keyword evidence="2" id="KW-0808">Transferase</keyword>
<dbReference type="Proteomes" id="UP000606463">
    <property type="component" value="Unassembled WGS sequence"/>
</dbReference>